<gene>
    <name evidence="9" type="ORF">PKF023_14080</name>
</gene>
<dbReference type="PANTHER" id="PTHR30269:SF37">
    <property type="entry name" value="MEMBRANE TRANSPORTER PROTEIN"/>
    <property type="match status" value="1"/>
</dbReference>
<feature type="transmembrane region" description="Helical" evidence="8">
    <location>
        <begin position="12"/>
        <end position="34"/>
    </location>
</feature>
<dbReference type="Proteomes" id="UP001211097">
    <property type="component" value="Chromosome"/>
</dbReference>
<keyword evidence="7 8" id="KW-0472">Membrane</keyword>
<feature type="transmembrane region" description="Helical" evidence="8">
    <location>
        <begin position="176"/>
        <end position="195"/>
    </location>
</feature>
<feature type="transmembrane region" description="Helical" evidence="8">
    <location>
        <begin position="215"/>
        <end position="232"/>
    </location>
</feature>
<dbReference type="InterPro" id="IPR002781">
    <property type="entry name" value="TM_pro_TauE-like"/>
</dbReference>
<evidence type="ECO:0000256" key="7">
    <source>
        <dbReference type="ARBA" id="ARBA00023136"/>
    </source>
</evidence>
<comment type="subcellular location">
    <subcellularLocation>
        <location evidence="1 8">Cell membrane</location>
        <topology evidence="1 8">Multi-pass membrane protein</topology>
    </subcellularLocation>
</comment>
<keyword evidence="4 8" id="KW-1003">Cell membrane</keyword>
<comment type="similarity">
    <text evidence="2 8">Belongs to the 4-toluene sulfonate uptake permease (TSUP) (TC 2.A.102) family.</text>
</comment>
<dbReference type="AlphaFoldDB" id="A0A9C7FAS9"/>
<feature type="transmembrane region" description="Helical" evidence="8">
    <location>
        <begin position="86"/>
        <end position="107"/>
    </location>
</feature>
<keyword evidence="5 8" id="KW-0812">Transmembrane</keyword>
<dbReference type="PANTHER" id="PTHR30269">
    <property type="entry name" value="TRANSMEMBRANE PROTEIN YFCA"/>
    <property type="match status" value="1"/>
</dbReference>
<keyword evidence="3" id="KW-0813">Transport</keyword>
<evidence type="ECO:0000256" key="3">
    <source>
        <dbReference type="ARBA" id="ARBA00022448"/>
    </source>
</evidence>
<dbReference type="Pfam" id="PF01925">
    <property type="entry name" value="TauE"/>
    <property type="match status" value="1"/>
</dbReference>
<evidence type="ECO:0000256" key="5">
    <source>
        <dbReference type="ARBA" id="ARBA00022692"/>
    </source>
</evidence>
<sequence length="261" mass="28808">MFDSIASSLVQSFHAHSFIFFVCAVISVIIVGVSKSGFGAGLGILSLPLMASQSSINEALAILLPLLIAIDLVGMRRFIRNANWRILKIITPPAIVGLLLGVIFFTAITPKALTLSIGIFTLLFLIQNLAMSRMELKETKSYPWLGRAMGLTSGFTSFVAHIGGPPITVYMLRENLLPMVYTSTLGIFFTVINFGKLGPYAYLDLLNYQQLATSIILLPCVPIGVYFGFYLAKRISMKWYYRTVRFFLLVASIKLISDGLM</sequence>
<dbReference type="InterPro" id="IPR052017">
    <property type="entry name" value="TSUP"/>
</dbReference>
<evidence type="ECO:0000256" key="8">
    <source>
        <dbReference type="RuleBase" id="RU363041"/>
    </source>
</evidence>
<protein>
    <recommendedName>
        <fullName evidence="8">Probable membrane transporter protein</fullName>
    </recommendedName>
</protein>
<dbReference type="KEGG" id="pyt:PKF023_14080"/>
<organism evidence="9">
    <name type="scientific">Polynucleobacter yangtzensis</name>
    <dbReference type="NCBI Taxonomy" id="1743159"/>
    <lineage>
        <taxon>Bacteria</taxon>
        <taxon>Pseudomonadati</taxon>
        <taxon>Pseudomonadota</taxon>
        <taxon>Betaproteobacteria</taxon>
        <taxon>Burkholderiales</taxon>
        <taxon>Burkholderiaceae</taxon>
        <taxon>Polynucleobacter</taxon>
    </lineage>
</organism>
<reference evidence="9" key="1">
    <citation type="submission" date="2022-11" db="EMBL/GenBank/DDBJ databases">
        <title>Complete Genome Sequences of three Polynucleobacter sp. Subcluster PnecC Strains KF022, KF023, and KF032 Isolated from a Shallow Eutrophic Lake in Japan.</title>
        <authorList>
            <person name="Ogata Y."/>
            <person name="Watanabe K."/>
            <person name="Takemine S."/>
            <person name="Shindo C."/>
            <person name="Kurokawa R."/>
            <person name="Suda W."/>
        </authorList>
    </citation>
    <scope>NUCLEOTIDE SEQUENCE</scope>
    <source>
        <strain evidence="9">KF023</strain>
    </source>
</reference>
<dbReference type="EMBL" id="AP026973">
    <property type="protein sequence ID" value="BDT77605.1"/>
    <property type="molecule type" value="Genomic_DNA"/>
</dbReference>
<dbReference type="GO" id="GO:0005886">
    <property type="term" value="C:plasma membrane"/>
    <property type="evidence" value="ECO:0007669"/>
    <property type="project" value="UniProtKB-SubCell"/>
</dbReference>
<evidence type="ECO:0000256" key="1">
    <source>
        <dbReference type="ARBA" id="ARBA00004651"/>
    </source>
</evidence>
<name>A0A9C7FAS9_9BURK</name>
<dbReference type="RefSeq" id="WP_281742021.1">
    <property type="nucleotide sequence ID" value="NZ_AP026973.1"/>
</dbReference>
<feature type="transmembrane region" description="Helical" evidence="8">
    <location>
        <begin position="113"/>
        <end position="131"/>
    </location>
</feature>
<evidence type="ECO:0000256" key="4">
    <source>
        <dbReference type="ARBA" id="ARBA00022475"/>
    </source>
</evidence>
<keyword evidence="6 8" id="KW-1133">Transmembrane helix</keyword>
<accession>A0A9C7FAS9</accession>
<evidence type="ECO:0000256" key="2">
    <source>
        <dbReference type="ARBA" id="ARBA00009142"/>
    </source>
</evidence>
<feature type="transmembrane region" description="Helical" evidence="8">
    <location>
        <begin position="54"/>
        <end position="74"/>
    </location>
</feature>
<proteinExistence type="inferred from homology"/>
<evidence type="ECO:0000313" key="9">
    <source>
        <dbReference type="EMBL" id="BDT77605.1"/>
    </source>
</evidence>
<evidence type="ECO:0000256" key="6">
    <source>
        <dbReference type="ARBA" id="ARBA00022989"/>
    </source>
</evidence>